<evidence type="ECO:0000256" key="2">
    <source>
        <dbReference type="SAM" id="Phobius"/>
    </source>
</evidence>
<sequence>MFWNTSPPPMDALDFCAAAEGAQVLWRSSYVAATLSTTLLLMACIDRYLMSSSKMKYRNLATARTATRYVIPTVIAVCCLLYIHMLLFYEIQLGQCQAAIGWYSEFFLYWYLVSYTLLPPTLMTTFGLLTLNNVKKVRQCLAVAPTQSKKFIKPVYTNPADHANGLAKVSQALHNAFSHTRAEWIKSGKMDKNGNLLRVTATEIFADIQTTLAGSQPPPSVNSDDSTTTGQNVNIDA</sequence>
<keyword evidence="2" id="KW-0472">Membrane</keyword>
<proteinExistence type="predicted"/>
<dbReference type="SUPFAM" id="SSF81321">
    <property type="entry name" value="Family A G protein-coupled receptor-like"/>
    <property type="match status" value="1"/>
</dbReference>
<evidence type="ECO:0008006" key="6">
    <source>
        <dbReference type="Google" id="ProtNLM"/>
    </source>
</evidence>
<dbReference type="OrthoDB" id="9990906at2759"/>
<dbReference type="Proteomes" id="UP000663829">
    <property type="component" value="Unassembled WGS sequence"/>
</dbReference>
<protein>
    <recommendedName>
        <fullName evidence="6">G-protein coupled receptors family 1 profile domain-containing protein</fullName>
    </recommendedName>
</protein>
<feature type="region of interest" description="Disordered" evidence="1">
    <location>
        <begin position="214"/>
        <end position="237"/>
    </location>
</feature>
<feature type="transmembrane region" description="Helical" evidence="2">
    <location>
        <begin position="30"/>
        <end position="49"/>
    </location>
</feature>
<keyword evidence="2" id="KW-1133">Transmembrane helix</keyword>
<keyword evidence="5" id="KW-1185">Reference proteome</keyword>
<name>A0A814R6H1_9BILA</name>
<feature type="compositionally biased region" description="Polar residues" evidence="1">
    <location>
        <begin position="221"/>
        <end position="237"/>
    </location>
</feature>
<gene>
    <name evidence="3" type="ORF">GPM918_LOCUS20107</name>
    <name evidence="4" type="ORF">SRO942_LOCUS20104</name>
</gene>
<dbReference type="Proteomes" id="UP000681722">
    <property type="component" value="Unassembled WGS sequence"/>
</dbReference>
<comment type="caution">
    <text evidence="3">The sequence shown here is derived from an EMBL/GenBank/DDBJ whole genome shotgun (WGS) entry which is preliminary data.</text>
</comment>
<dbReference type="EMBL" id="CAJNOQ010006268">
    <property type="protein sequence ID" value="CAF1129319.1"/>
    <property type="molecule type" value="Genomic_DNA"/>
</dbReference>
<keyword evidence="2" id="KW-0812">Transmembrane</keyword>
<organism evidence="3 5">
    <name type="scientific">Didymodactylos carnosus</name>
    <dbReference type="NCBI Taxonomy" id="1234261"/>
    <lineage>
        <taxon>Eukaryota</taxon>
        <taxon>Metazoa</taxon>
        <taxon>Spiralia</taxon>
        <taxon>Gnathifera</taxon>
        <taxon>Rotifera</taxon>
        <taxon>Eurotatoria</taxon>
        <taxon>Bdelloidea</taxon>
        <taxon>Philodinida</taxon>
        <taxon>Philodinidae</taxon>
        <taxon>Didymodactylos</taxon>
    </lineage>
</organism>
<reference evidence="3" key="1">
    <citation type="submission" date="2021-02" db="EMBL/GenBank/DDBJ databases">
        <authorList>
            <person name="Nowell W R."/>
        </authorList>
    </citation>
    <scope>NUCLEOTIDE SEQUENCE</scope>
</reference>
<feature type="transmembrane region" description="Helical" evidence="2">
    <location>
        <begin position="109"/>
        <end position="131"/>
    </location>
</feature>
<evidence type="ECO:0000313" key="5">
    <source>
        <dbReference type="Proteomes" id="UP000663829"/>
    </source>
</evidence>
<evidence type="ECO:0000256" key="1">
    <source>
        <dbReference type="SAM" id="MobiDB-lite"/>
    </source>
</evidence>
<dbReference type="EMBL" id="CAJOBC010006268">
    <property type="protein sequence ID" value="CAF3893000.1"/>
    <property type="molecule type" value="Genomic_DNA"/>
</dbReference>
<dbReference type="Gene3D" id="1.20.1070.10">
    <property type="entry name" value="Rhodopsin 7-helix transmembrane proteins"/>
    <property type="match status" value="1"/>
</dbReference>
<accession>A0A814R6H1</accession>
<evidence type="ECO:0000313" key="3">
    <source>
        <dbReference type="EMBL" id="CAF1129319.1"/>
    </source>
</evidence>
<dbReference type="AlphaFoldDB" id="A0A814R6H1"/>
<evidence type="ECO:0000313" key="4">
    <source>
        <dbReference type="EMBL" id="CAF3893000.1"/>
    </source>
</evidence>
<feature type="transmembrane region" description="Helical" evidence="2">
    <location>
        <begin position="69"/>
        <end position="89"/>
    </location>
</feature>